<dbReference type="AlphaFoldDB" id="A0A0A9C818"/>
<protein>
    <submittedName>
        <fullName evidence="1">Uncharacterized protein</fullName>
    </submittedName>
</protein>
<proteinExistence type="predicted"/>
<organism evidence="1">
    <name type="scientific">Arundo donax</name>
    <name type="common">Giant reed</name>
    <name type="synonym">Donax arundinaceus</name>
    <dbReference type="NCBI Taxonomy" id="35708"/>
    <lineage>
        <taxon>Eukaryota</taxon>
        <taxon>Viridiplantae</taxon>
        <taxon>Streptophyta</taxon>
        <taxon>Embryophyta</taxon>
        <taxon>Tracheophyta</taxon>
        <taxon>Spermatophyta</taxon>
        <taxon>Magnoliopsida</taxon>
        <taxon>Liliopsida</taxon>
        <taxon>Poales</taxon>
        <taxon>Poaceae</taxon>
        <taxon>PACMAD clade</taxon>
        <taxon>Arundinoideae</taxon>
        <taxon>Arundineae</taxon>
        <taxon>Arundo</taxon>
    </lineage>
</organism>
<accession>A0A0A9C818</accession>
<reference evidence="1" key="1">
    <citation type="submission" date="2014-09" db="EMBL/GenBank/DDBJ databases">
        <authorList>
            <person name="Magalhaes I.L.F."/>
            <person name="Oliveira U."/>
            <person name="Santos F.R."/>
            <person name="Vidigal T.H.D.A."/>
            <person name="Brescovit A.D."/>
            <person name="Santos A.J."/>
        </authorList>
    </citation>
    <scope>NUCLEOTIDE SEQUENCE</scope>
    <source>
        <tissue evidence="1">Shoot tissue taken approximately 20 cm above the soil surface</tissue>
    </source>
</reference>
<name>A0A0A9C818_ARUDO</name>
<reference evidence="1" key="2">
    <citation type="journal article" date="2015" name="Data Brief">
        <title>Shoot transcriptome of the giant reed, Arundo donax.</title>
        <authorList>
            <person name="Barrero R.A."/>
            <person name="Guerrero F.D."/>
            <person name="Moolhuijzen P."/>
            <person name="Goolsby J.A."/>
            <person name="Tidwell J."/>
            <person name="Bellgard S.E."/>
            <person name="Bellgard M.I."/>
        </authorList>
    </citation>
    <scope>NUCLEOTIDE SEQUENCE</scope>
    <source>
        <tissue evidence="1">Shoot tissue taken approximately 20 cm above the soil surface</tissue>
    </source>
</reference>
<dbReference type="EMBL" id="GBRH01226189">
    <property type="protein sequence ID" value="JAD71706.1"/>
    <property type="molecule type" value="Transcribed_RNA"/>
</dbReference>
<evidence type="ECO:0000313" key="1">
    <source>
        <dbReference type="EMBL" id="JAD71706.1"/>
    </source>
</evidence>
<sequence length="18" mass="2025">MAEHLLASLLVENDLHGY</sequence>